<protein>
    <submittedName>
        <fullName evidence="1">Distal tail protein</fullName>
    </submittedName>
</protein>
<sequence length="266" mass="30824">MINKYITYNGVSSKEVGLRLIDDIELESSQNNIELIEIDGVHGAKIQNKKNLKYISRAFPFALYQGVSIALDVKYRPDGTRYYVKRQVTSPKINLDETIRLMNQWLINSEMIWQDLEFSWDSDYLYKAIFFETFNIKGSLNAKKKCILNFKLHPIKYLKAGLQPIQIRKGQNLVNPEFREAKPLIKLTGTGDVKLTINSQIFKLKGVSGHIIVDCETQSAHYQNKEPQYDKVYTYPFPKLQVGDNVINWDNNSFTCEITPRWEANT</sequence>
<accession>A0A8S5SAW0</accession>
<organism evidence="1">
    <name type="scientific">Siphoviridae sp. ctJjf17</name>
    <dbReference type="NCBI Taxonomy" id="2827839"/>
    <lineage>
        <taxon>Viruses</taxon>
        <taxon>Duplodnaviria</taxon>
        <taxon>Heunggongvirae</taxon>
        <taxon>Uroviricota</taxon>
        <taxon>Caudoviricetes</taxon>
    </lineage>
</organism>
<reference evidence="1" key="1">
    <citation type="journal article" date="2021" name="Proc. Natl. Acad. Sci. U.S.A.">
        <title>A Catalog of Tens of Thousands of Viruses from Human Metagenomes Reveals Hidden Associations with Chronic Diseases.</title>
        <authorList>
            <person name="Tisza M.J."/>
            <person name="Buck C.B."/>
        </authorList>
    </citation>
    <scope>NUCLEOTIDE SEQUENCE</scope>
    <source>
        <strain evidence="1">CtJjf17</strain>
    </source>
</reference>
<proteinExistence type="predicted"/>
<name>A0A8S5SAW0_9CAUD</name>
<evidence type="ECO:0000313" key="1">
    <source>
        <dbReference type="EMBL" id="DAF47834.1"/>
    </source>
</evidence>
<dbReference type="Gene3D" id="2.40.30.200">
    <property type="match status" value="1"/>
</dbReference>
<dbReference type="EMBL" id="BK032560">
    <property type="protein sequence ID" value="DAF47834.1"/>
    <property type="molecule type" value="Genomic_DNA"/>
</dbReference>